<proteinExistence type="predicted"/>
<gene>
    <name evidence="1" type="ORF">C1H76_2655</name>
</gene>
<comment type="caution">
    <text evidence="1">The sequence shown here is derived from an EMBL/GenBank/DDBJ whole genome shotgun (WGS) entry which is preliminary data.</text>
</comment>
<organism evidence="1 2">
    <name type="scientific">Elsinoe australis</name>
    <dbReference type="NCBI Taxonomy" id="40998"/>
    <lineage>
        <taxon>Eukaryota</taxon>
        <taxon>Fungi</taxon>
        <taxon>Dikarya</taxon>
        <taxon>Ascomycota</taxon>
        <taxon>Pezizomycotina</taxon>
        <taxon>Dothideomycetes</taxon>
        <taxon>Dothideomycetidae</taxon>
        <taxon>Myriangiales</taxon>
        <taxon>Elsinoaceae</taxon>
        <taxon>Elsinoe</taxon>
    </lineage>
</organism>
<name>A0A4U7B2M9_9PEZI</name>
<reference evidence="1 2" key="1">
    <citation type="submission" date="2018-02" db="EMBL/GenBank/DDBJ databases">
        <title>Draft genome sequences of Elsinoe sp., causing black scab on jojoba.</title>
        <authorList>
            <person name="Stodart B."/>
            <person name="Jeffress S."/>
            <person name="Ash G."/>
            <person name="Arun Chinnappa K."/>
        </authorList>
    </citation>
    <scope>NUCLEOTIDE SEQUENCE [LARGE SCALE GENOMIC DNA]</scope>
    <source>
        <strain evidence="1 2">Hillstone_2</strain>
    </source>
</reference>
<dbReference type="Proteomes" id="UP000308133">
    <property type="component" value="Unassembled WGS sequence"/>
</dbReference>
<accession>A0A4U7B2M9</accession>
<dbReference type="EMBL" id="PTQR01000032">
    <property type="protein sequence ID" value="TKX25069.1"/>
    <property type="molecule type" value="Genomic_DNA"/>
</dbReference>
<sequence>MALARTRRSAFENLSLDVYQLVEAAILNPARRVLSYTVEENEKDDNCVWALDKEAQSLISMGHASKGLDGLVKRRFKENRFAALFDLTTLSIASEVPPNLPYLMTLMPTIILRIDFDRTCKCVISEFLAQLASVKGFEYTLRLHLKGLPLESYFSVEDESHLEEIGKRFQTHRKAIKVTIEGEDDEKVIIAKYPFASDSTVGTKLRDFQDMIWHEPDAKRMRKRVKLSDQDQSD</sequence>
<dbReference type="AlphaFoldDB" id="A0A4U7B2M9"/>
<evidence type="ECO:0000313" key="2">
    <source>
        <dbReference type="Proteomes" id="UP000308133"/>
    </source>
</evidence>
<evidence type="ECO:0000313" key="1">
    <source>
        <dbReference type="EMBL" id="TKX25069.1"/>
    </source>
</evidence>
<protein>
    <submittedName>
        <fullName evidence="1">Uncharacterized protein</fullName>
    </submittedName>
</protein>